<feature type="transmembrane region" description="Helical" evidence="15">
    <location>
        <begin position="6"/>
        <end position="28"/>
    </location>
</feature>
<dbReference type="PANTHER" id="PTHR21347:SF0">
    <property type="entry name" value="LIPID SCRAMBLASE CLPTM1L"/>
    <property type="match status" value="1"/>
</dbReference>
<evidence type="ECO:0000256" key="7">
    <source>
        <dbReference type="ARBA" id="ARBA00024631"/>
    </source>
</evidence>
<dbReference type="PANTHER" id="PTHR21347">
    <property type="entry name" value="CLEFT LIP AND PALATE ASSOCIATED TRANSMEMBRANE PROTEIN-RELATED"/>
    <property type="match status" value="1"/>
</dbReference>
<dbReference type="KEGG" id="pvp:105301320"/>
<dbReference type="AlphaFoldDB" id="A0A6P3R6M6"/>
<proteinExistence type="inferred from homology"/>
<evidence type="ECO:0000256" key="3">
    <source>
        <dbReference type="ARBA" id="ARBA00022692"/>
    </source>
</evidence>
<evidence type="ECO:0000256" key="2">
    <source>
        <dbReference type="ARBA" id="ARBA00009310"/>
    </source>
</evidence>
<organism evidence="16 17">
    <name type="scientific">Pteropus vampyrus</name>
    <name type="common">Large flying fox</name>
    <dbReference type="NCBI Taxonomy" id="132908"/>
    <lineage>
        <taxon>Eukaryota</taxon>
        <taxon>Metazoa</taxon>
        <taxon>Chordata</taxon>
        <taxon>Craniata</taxon>
        <taxon>Vertebrata</taxon>
        <taxon>Euteleostomi</taxon>
        <taxon>Mammalia</taxon>
        <taxon>Eutheria</taxon>
        <taxon>Laurasiatheria</taxon>
        <taxon>Chiroptera</taxon>
        <taxon>Yinpterochiroptera</taxon>
        <taxon>Pteropodoidea</taxon>
        <taxon>Pteropodidae</taxon>
        <taxon>Pteropodinae</taxon>
        <taxon>Pteropus</taxon>
    </lineage>
</organism>
<sequence length="494" mass="56759">MWSGRSSFTSLVVGVFVVYVVHTCWVMYGIVYTRPCAGGGNCIQPYLARRPKLQLSVYTTTRSSLGAENNVDLVLNVEDFDVESKFERTVNVSVPKKTRNNGTLYAYIFLHHAGVLPWHDGKQVHLVSPLTTYMVPKPEEVNLLTGESAAQQQIEAESKPTSALDEPVSHWRPRLTLNVMVDDFVFDGSSLPADVHRYMKMIQLGKTVHYLPILFIDQLSNRVKDLMAINRSTAELPLTVSYDKISLGRLRFWIHMQDAVHALQQFGFSEKDADEVRGIFVDTNLYFLALTFFVFLLDEQTSLLVLVPAGVGAAIELWKVKKALKMSVVWRGLRPECQFGTCSESERKTEEYDTQAMRYLSYLLYPLCVGGAVYSLLNVKYKSWYSWLINSFVNGVYAFGFLFMLPQLFVNYKMKSVAHLPWKAFTYKAFNTFIDDVFAFIITMPTSHRLACFRDDVVFLVYLYQRWLYPVDRSRVNEYGESYEERPQQKPRAD</sequence>
<comment type="catalytic activity">
    <reaction evidence="6">
        <text>a 1,2-diacyl-sn-glycero-3-phosphoethanolamine(in) = a 1,2-diacyl-sn-glycero-3-phosphoethanolamine(out)</text>
        <dbReference type="Rhea" id="RHEA:38895"/>
        <dbReference type="ChEBI" id="CHEBI:64612"/>
    </reaction>
</comment>
<feature type="transmembrane region" description="Helical" evidence="15">
    <location>
        <begin position="279"/>
        <end position="297"/>
    </location>
</feature>
<comment type="subcellular location">
    <subcellularLocation>
        <location evidence="1">Membrane</location>
        <topology evidence="1">Multi-pass membrane protein</topology>
    </subcellularLocation>
</comment>
<comment type="catalytic activity">
    <reaction evidence="9">
        <text>6-(alpha-D-glucosaminyl)-(1-octadecanoyl,2-(9Z)-octadecenoyl-sn-glycero-3-phospho)-1D-myo-inositol(in) = 6-(alpha-D-glucosaminyl)-(1-octadecanoyl,2-(9Z)-octadecenoyl-sn-glycero-3-phospho)-1D-myo-inositol(out)</text>
        <dbReference type="Rhea" id="RHEA:71495"/>
        <dbReference type="ChEBI" id="CHEBI:190691"/>
    </reaction>
</comment>
<dbReference type="Proteomes" id="UP000515202">
    <property type="component" value="Unplaced"/>
</dbReference>
<evidence type="ECO:0000256" key="14">
    <source>
        <dbReference type="ARBA" id="ARBA00093208"/>
    </source>
</evidence>
<evidence type="ECO:0000256" key="12">
    <source>
        <dbReference type="ARBA" id="ARBA00043155"/>
    </source>
</evidence>
<dbReference type="OrthoDB" id="378564at2759"/>
<comment type="catalytic activity">
    <reaction evidence="8">
        <text>a 1,2-diacyl-sn-glycero-3-phospho-(1D-myo-inositol)(in) = a 1,2-diacyl-sn-glycero-3-phospho-(1D-myo-inositol)(out)</text>
        <dbReference type="Rhea" id="RHEA:38691"/>
        <dbReference type="ChEBI" id="CHEBI:57880"/>
    </reaction>
</comment>
<protein>
    <recommendedName>
        <fullName evidence="10">Lipid scramblase CLPTM1L</fullName>
    </recommendedName>
    <alternativeName>
        <fullName evidence="12">Cisplatin resistance-related protein 9</fullName>
    </alternativeName>
    <alternativeName>
        <fullName evidence="11">Cleft lip and palate transmembrane protein 1-like protein</fullName>
    </alternativeName>
</protein>
<dbReference type="GeneID" id="105301320"/>
<evidence type="ECO:0000256" key="4">
    <source>
        <dbReference type="ARBA" id="ARBA00022989"/>
    </source>
</evidence>
<keyword evidence="4 15" id="KW-1133">Transmembrane helix</keyword>
<dbReference type="CTD" id="81037"/>
<comment type="function">
    <text evidence="13">Scramblase that mediates the translocation of glucosaminylphosphatidylinositol (alpha-D-GlcN-(1-6)-(1,2-diacyl-sn-glycero-3-phospho)-1D-myo-inositol, GlcN-PI) across the endoplasmic reticulum (ER) membrane, from the cytosolic leaflet to the luminal leaflet of the ER membrane, where it participates in the biosynthesis of glycosylphosphatidylinositol (GPI). GPI is a lipid glycoconjugate involved in post-translational modification of proteins. Can also translocate 1,2-diacyl-sn-glycero-3-phospho-(1D-myo-inositol) (phosphatidylinositol or PI), as well as several other phospholipids (1,2-diacyl-sn-glycero-3-phosphocholine, 1,2-diacyl-sn-glycero-3-phosphoethanolamine), and N-acetylglucosaminylphosphatidylinositol (GlcNAc-PI) in vitro.</text>
</comment>
<comment type="catalytic activity">
    <reaction evidence="14">
        <text>a 6-(alpha-D-glucosaminyl)-1-(1,2-diacyl-sn-glycero-3-phospho)-1D-myo-inositol(in) = a 6-(alpha-D-glucosaminyl)-1-(1,2-diacyl-sn-glycero-3-phospho)-1D-myo-inositol(out)</text>
        <dbReference type="Rhea" id="RHEA:71491"/>
        <dbReference type="ChEBI" id="CHEBI:57997"/>
    </reaction>
</comment>
<keyword evidence="5 15" id="KW-0472">Membrane</keyword>
<reference evidence="17" key="1">
    <citation type="submission" date="2025-08" db="UniProtKB">
        <authorList>
            <consortium name="RefSeq"/>
        </authorList>
    </citation>
    <scope>IDENTIFICATION</scope>
    <source>
        <tissue evidence="17">Kidney</tissue>
    </source>
</reference>
<evidence type="ECO:0000256" key="6">
    <source>
        <dbReference type="ARBA" id="ARBA00024615"/>
    </source>
</evidence>
<evidence type="ECO:0000256" key="15">
    <source>
        <dbReference type="SAM" id="Phobius"/>
    </source>
</evidence>
<feature type="transmembrane region" description="Helical" evidence="15">
    <location>
        <begin position="383"/>
        <end position="405"/>
    </location>
</feature>
<keyword evidence="16" id="KW-1185">Reference proteome</keyword>
<feature type="transmembrane region" description="Helical" evidence="15">
    <location>
        <begin position="303"/>
        <end position="320"/>
    </location>
</feature>
<dbReference type="GO" id="GO:0016020">
    <property type="term" value="C:membrane"/>
    <property type="evidence" value="ECO:0007669"/>
    <property type="project" value="UniProtKB-SubCell"/>
</dbReference>
<evidence type="ECO:0000256" key="1">
    <source>
        <dbReference type="ARBA" id="ARBA00004141"/>
    </source>
</evidence>
<comment type="similarity">
    <text evidence="2">Belongs to the CLPTM1 family.</text>
</comment>
<name>A0A6P3R6M6_PTEVA</name>
<evidence type="ECO:0000256" key="13">
    <source>
        <dbReference type="ARBA" id="ARBA00045827"/>
    </source>
</evidence>
<evidence type="ECO:0000256" key="9">
    <source>
        <dbReference type="ARBA" id="ARBA00036810"/>
    </source>
</evidence>
<feature type="transmembrane region" description="Helical" evidence="15">
    <location>
        <begin position="359"/>
        <end position="377"/>
    </location>
</feature>
<evidence type="ECO:0000313" key="17">
    <source>
        <dbReference type="RefSeq" id="XP_011372218.1"/>
    </source>
</evidence>
<comment type="catalytic activity">
    <reaction evidence="7">
        <text>a 1,2-diacyl-sn-glycero-3-phosphocholine(in) = a 1,2-diacyl-sn-glycero-3-phosphocholine(out)</text>
        <dbReference type="Rhea" id="RHEA:38571"/>
        <dbReference type="ChEBI" id="CHEBI:57643"/>
    </reaction>
</comment>
<dbReference type="GO" id="GO:0012505">
    <property type="term" value="C:endomembrane system"/>
    <property type="evidence" value="ECO:0007669"/>
    <property type="project" value="TreeGrafter"/>
</dbReference>
<evidence type="ECO:0000256" key="8">
    <source>
        <dbReference type="ARBA" id="ARBA00035895"/>
    </source>
</evidence>
<dbReference type="InterPro" id="IPR008429">
    <property type="entry name" value="CLPTM1"/>
</dbReference>
<evidence type="ECO:0000256" key="11">
    <source>
        <dbReference type="ARBA" id="ARBA00042320"/>
    </source>
</evidence>
<accession>A0A6P3R6M6</accession>
<evidence type="ECO:0000313" key="16">
    <source>
        <dbReference type="Proteomes" id="UP000515202"/>
    </source>
</evidence>
<dbReference type="Pfam" id="PF05602">
    <property type="entry name" value="CLPTM1"/>
    <property type="match status" value="1"/>
</dbReference>
<evidence type="ECO:0000256" key="10">
    <source>
        <dbReference type="ARBA" id="ARBA00040905"/>
    </source>
</evidence>
<gene>
    <name evidence="17" type="primary">CLPTM1L</name>
</gene>
<evidence type="ECO:0000256" key="5">
    <source>
        <dbReference type="ARBA" id="ARBA00023136"/>
    </source>
</evidence>
<keyword evidence="3 15" id="KW-0812">Transmembrane</keyword>
<dbReference type="RefSeq" id="XP_011372218.1">
    <property type="nucleotide sequence ID" value="XM_011373916.2"/>
</dbReference>